<evidence type="ECO:0000313" key="9">
    <source>
        <dbReference type="Proteomes" id="UP000070475"/>
    </source>
</evidence>
<dbReference type="GO" id="GO:0015833">
    <property type="term" value="P:peptide transport"/>
    <property type="evidence" value="ECO:0007669"/>
    <property type="project" value="UniProtKB-KW"/>
</dbReference>
<accession>A0A132TWY7</accession>
<evidence type="ECO:0000256" key="4">
    <source>
        <dbReference type="ARBA" id="ARBA00022729"/>
    </source>
</evidence>
<name>A0A132TWY7_9BACL</name>
<dbReference type="PANTHER" id="PTHR30290">
    <property type="entry name" value="PERIPLASMIC BINDING COMPONENT OF ABC TRANSPORTER"/>
    <property type="match status" value="1"/>
</dbReference>
<dbReference type="GO" id="GO:0043190">
    <property type="term" value="C:ATP-binding cassette (ABC) transporter complex"/>
    <property type="evidence" value="ECO:0007669"/>
    <property type="project" value="InterPro"/>
</dbReference>
<evidence type="ECO:0000256" key="3">
    <source>
        <dbReference type="ARBA" id="ARBA00022448"/>
    </source>
</evidence>
<protein>
    <submittedName>
        <fullName evidence="8">Peptide-binding protein</fullName>
    </submittedName>
</protein>
<evidence type="ECO:0000256" key="6">
    <source>
        <dbReference type="SAM" id="SignalP"/>
    </source>
</evidence>
<feature type="domain" description="Solute-binding protein family 5" evidence="7">
    <location>
        <begin position="104"/>
        <end position="491"/>
    </location>
</feature>
<dbReference type="PANTHER" id="PTHR30290:SF79">
    <property type="entry name" value="DIPEPTIDE-BINDING PROTEIN DPPE"/>
    <property type="match status" value="1"/>
</dbReference>
<dbReference type="CDD" id="cd08504">
    <property type="entry name" value="PBP2_OppA"/>
    <property type="match status" value="1"/>
</dbReference>
<dbReference type="InterPro" id="IPR000914">
    <property type="entry name" value="SBP_5_dom"/>
</dbReference>
<keyword evidence="3" id="KW-0813">Transport</keyword>
<dbReference type="GO" id="GO:0030288">
    <property type="term" value="C:outer membrane-bounded periplasmic space"/>
    <property type="evidence" value="ECO:0007669"/>
    <property type="project" value="UniProtKB-ARBA"/>
</dbReference>
<dbReference type="Gene3D" id="3.10.105.10">
    <property type="entry name" value="Dipeptide-binding Protein, Domain 3"/>
    <property type="match status" value="1"/>
</dbReference>
<organism evidence="8 9">
    <name type="scientific">Paenibacillus riograndensis</name>
    <dbReference type="NCBI Taxonomy" id="483937"/>
    <lineage>
        <taxon>Bacteria</taxon>
        <taxon>Bacillati</taxon>
        <taxon>Bacillota</taxon>
        <taxon>Bacilli</taxon>
        <taxon>Bacillales</taxon>
        <taxon>Paenibacillaceae</taxon>
        <taxon>Paenibacillus</taxon>
        <taxon>Paenibacillus sonchi group</taxon>
    </lineage>
</organism>
<proteinExistence type="inferred from homology"/>
<gene>
    <name evidence="8" type="ORF">AMQ84_17230</name>
</gene>
<dbReference type="Pfam" id="PF00496">
    <property type="entry name" value="SBP_bac_5"/>
    <property type="match status" value="1"/>
</dbReference>
<feature type="chain" id="PRO_5007454379" evidence="6">
    <location>
        <begin position="23"/>
        <end position="571"/>
    </location>
</feature>
<dbReference type="EMBL" id="LIRB01000134">
    <property type="protein sequence ID" value="KWX75744.1"/>
    <property type="molecule type" value="Genomic_DNA"/>
</dbReference>
<comment type="subcellular location">
    <subcellularLocation>
        <location evidence="1">Cell envelope</location>
    </subcellularLocation>
</comment>
<dbReference type="SUPFAM" id="SSF53850">
    <property type="entry name" value="Periplasmic binding protein-like II"/>
    <property type="match status" value="1"/>
</dbReference>
<evidence type="ECO:0000256" key="5">
    <source>
        <dbReference type="ARBA" id="ARBA00022856"/>
    </source>
</evidence>
<dbReference type="FunFam" id="3.90.76.10:FF:000001">
    <property type="entry name" value="Oligopeptide ABC transporter substrate-binding protein"/>
    <property type="match status" value="1"/>
</dbReference>
<feature type="signal peptide" evidence="6">
    <location>
        <begin position="1"/>
        <end position="22"/>
    </location>
</feature>
<dbReference type="Gene3D" id="3.40.190.10">
    <property type="entry name" value="Periplasmic binding protein-like II"/>
    <property type="match status" value="1"/>
</dbReference>
<evidence type="ECO:0000256" key="1">
    <source>
        <dbReference type="ARBA" id="ARBA00004196"/>
    </source>
</evidence>
<dbReference type="Proteomes" id="UP000070475">
    <property type="component" value="Unassembled WGS sequence"/>
</dbReference>
<comment type="caution">
    <text evidence="8">The sequence shown here is derived from an EMBL/GenBank/DDBJ whole genome shotgun (WGS) entry which is preliminary data.</text>
</comment>
<dbReference type="InterPro" id="IPR039424">
    <property type="entry name" value="SBP_5"/>
</dbReference>
<keyword evidence="5" id="KW-0571">Peptide transport</keyword>
<evidence type="ECO:0000313" key="8">
    <source>
        <dbReference type="EMBL" id="KWX75744.1"/>
    </source>
</evidence>
<dbReference type="RefSeq" id="WP_060861373.1">
    <property type="nucleotide sequence ID" value="NZ_LIRB01000134.1"/>
</dbReference>
<reference evidence="8 9" key="1">
    <citation type="submission" date="2015-08" db="EMBL/GenBank/DDBJ databases">
        <title>Genomes of Paenibacillus riograndensis.</title>
        <authorList>
            <person name="Sant'Anna F.H."/>
            <person name="Souza R."/>
            <person name="Ambrosini A."/>
            <person name="Bach E."/>
            <person name="Fernandes G."/>
            <person name="Balsanelli E."/>
            <person name="Baura V.A."/>
            <person name="Pedrosa F.O."/>
            <person name="Souza E.M."/>
            <person name="Passaglia L."/>
        </authorList>
    </citation>
    <scope>NUCLEOTIDE SEQUENCE [LARGE SCALE GENOMIC DNA]</scope>
    <source>
        <strain evidence="8 9">CAS34</strain>
    </source>
</reference>
<dbReference type="OrthoDB" id="9801912at2"/>
<dbReference type="FunFam" id="3.10.105.10:FF:000001">
    <property type="entry name" value="Oligopeptide ABC transporter, oligopeptide-binding protein"/>
    <property type="match status" value="1"/>
</dbReference>
<keyword evidence="4 6" id="KW-0732">Signal</keyword>
<keyword evidence="9" id="KW-1185">Reference proteome</keyword>
<evidence type="ECO:0000259" key="7">
    <source>
        <dbReference type="Pfam" id="PF00496"/>
    </source>
</evidence>
<comment type="similarity">
    <text evidence="2">Belongs to the bacterial solute-binding protein 5 family.</text>
</comment>
<dbReference type="AlphaFoldDB" id="A0A132TWY7"/>
<sequence length="571" mass="62695">MKKSKSLLLMIALVLVIGTVLAGCGGNNNANNGNAAATNAPSNEGSTNTGTGDEKLAADQTLRVNLSSEPPTFDPAQAQDSQANTVLKTMYEGLTRVNDETGQAEPGMAEKWEISADGLVYTFHLRDAQWSNGDPVEAADFVRAWQRVLDPSTAPAPPYAYQLYYLKNGEEFNTKKVTDFSQVGVKAVDAKTLEVTLKSPTPYFLGLLSFYTYYPVHKSVEGNAKWATNKDTMIVNGPYTLTEWTTGQSLQVTKNEKYWDAASIKLSKIDFTLVNSGATELLSYKNGELDRAGAPNGEIPQEQLPIVKKELPNEFVSKGVAATYFYEFNVNEKPFTNAKIRKALAMAVNRQSLIDNVTKGGQLPAFGLVPPGIAGADGEYRTAVKDSYFTEDIEQAKTLLAEGLKEEGLTALPPVELIYNTSEGHKKIALAVADMWKQALGITVNTVNQEWAVFLTNRQNHNFQISRVGWTADYNDPMTFLDMFVTGGGNNDAGYANPEYDKLIADAKASSDLAKRQEDFAAAEKMLIEDDMVIIPFYYYTNNSLTKEYLKGVTLDFSGAVDFTRAYLLEH</sequence>
<dbReference type="PROSITE" id="PS51257">
    <property type="entry name" value="PROKAR_LIPOPROTEIN"/>
    <property type="match status" value="1"/>
</dbReference>
<dbReference type="GO" id="GO:1904680">
    <property type="term" value="F:peptide transmembrane transporter activity"/>
    <property type="evidence" value="ECO:0007669"/>
    <property type="project" value="TreeGrafter"/>
</dbReference>
<dbReference type="Gene3D" id="3.90.76.10">
    <property type="entry name" value="Dipeptide-binding Protein, Domain 1"/>
    <property type="match status" value="1"/>
</dbReference>
<keyword evidence="5" id="KW-0653">Protein transport</keyword>
<evidence type="ECO:0000256" key="2">
    <source>
        <dbReference type="ARBA" id="ARBA00005695"/>
    </source>
</evidence>
<dbReference type="PATRIC" id="fig|483937.3.peg.1378"/>
<dbReference type="PIRSF" id="PIRSF002741">
    <property type="entry name" value="MppA"/>
    <property type="match status" value="1"/>
</dbReference>
<dbReference type="InterPro" id="IPR030678">
    <property type="entry name" value="Peptide/Ni-bd"/>
</dbReference>